<reference evidence="1" key="1">
    <citation type="journal article" date="2014" name="Front. Microbiol.">
        <title>High frequency of phylogenetically diverse reductive dehalogenase-homologous genes in deep subseafloor sedimentary metagenomes.</title>
        <authorList>
            <person name="Kawai M."/>
            <person name="Futagami T."/>
            <person name="Toyoda A."/>
            <person name="Takaki Y."/>
            <person name="Nishi S."/>
            <person name="Hori S."/>
            <person name="Arai W."/>
            <person name="Tsubouchi T."/>
            <person name="Morono Y."/>
            <person name="Uchiyama I."/>
            <person name="Ito T."/>
            <person name="Fujiyama A."/>
            <person name="Inagaki F."/>
            <person name="Takami H."/>
        </authorList>
    </citation>
    <scope>NUCLEOTIDE SEQUENCE</scope>
    <source>
        <strain evidence="1">Expedition CK06-06</strain>
    </source>
</reference>
<organism evidence="1">
    <name type="scientific">marine sediment metagenome</name>
    <dbReference type="NCBI Taxonomy" id="412755"/>
    <lineage>
        <taxon>unclassified sequences</taxon>
        <taxon>metagenomes</taxon>
        <taxon>ecological metagenomes</taxon>
    </lineage>
</organism>
<gene>
    <name evidence="1" type="ORF">S01H1_21354</name>
</gene>
<dbReference type="EMBL" id="BARS01011826">
    <property type="protein sequence ID" value="GAF94172.1"/>
    <property type="molecule type" value="Genomic_DNA"/>
</dbReference>
<name>X0U182_9ZZZZ</name>
<evidence type="ECO:0008006" key="2">
    <source>
        <dbReference type="Google" id="ProtNLM"/>
    </source>
</evidence>
<sequence length="39" mass="4595">NEIQEFAQSIKNGNGYPIPLWQLIQATKISFEVEKQIRY</sequence>
<proteinExistence type="predicted"/>
<dbReference type="AlphaFoldDB" id="X0U182"/>
<feature type="non-terminal residue" evidence="1">
    <location>
        <position position="1"/>
    </location>
</feature>
<comment type="caution">
    <text evidence="1">The sequence shown here is derived from an EMBL/GenBank/DDBJ whole genome shotgun (WGS) entry which is preliminary data.</text>
</comment>
<evidence type="ECO:0000313" key="1">
    <source>
        <dbReference type="EMBL" id="GAF94172.1"/>
    </source>
</evidence>
<protein>
    <recommendedName>
        <fullName evidence="2">Gfo/Idh/MocA-like oxidoreductase C-terminal domain-containing protein</fullName>
    </recommendedName>
</protein>
<accession>X0U182</accession>